<sequence length="69" mass="8146">MVIKNYYQVIKTTTNKFASFFVCKTKFTQKFELKDFLSTGPNRSIIKKRHVTIIQKAVYLKLKDLKEAI</sequence>
<name>D7V003_LISGR</name>
<dbReference type="Proteomes" id="UP000010119">
    <property type="component" value="Unassembled WGS sequence"/>
</dbReference>
<comment type="caution">
    <text evidence="1">The sequence shown here is derived from an EMBL/GenBank/DDBJ whole genome shotgun (WGS) entry which is preliminary data.</text>
</comment>
<dbReference type="AlphaFoldDB" id="D7V003"/>
<evidence type="ECO:0000313" key="1">
    <source>
        <dbReference type="EMBL" id="EFI83756.1"/>
    </source>
</evidence>
<organism evidence="1 2">
    <name type="scientific">Listeria grayi DSM 20601</name>
    <dbReference type="NCBI Taxonomy" id="525367"/>
    <lineage>
        <taxon>Bacteria</taxon>
        <taxon>Bacillati</taxon>
        <taxon>Bacillota</taxon>
        <taxon>Bacilli</taxon>
        <taxon>Bacillales</taxon>
        <taxon>Listeriaceae</taxon>
        <taxon>Listeria</taxon>
    </lineage>
</organism>
<protein>
    <submittedName>
        <fullName evidence="1">Uncharacterized protein</fullName>
    </submittedName>
</protein>
<gene>
    <name evidence="1" type="ORF">HMPREF0556_12441</name>
</gene>
<dbReference type="STRING" id="525367.HMPREF0556_12441"/>
<proteinExistence type="predicted"/>
<reference evidence="1" key="1">
    <citation type="submission" date="2010-06" db="EMBL/GenBank/DDBJ databases">
        <authorList>
            <person name="Muzny D."/>
            <person name="Qin X."/>
            <person name="Buhay C."/>
            <person name="Dugan-Rocha S."/>
            <person name="Ding Y."/>
            <person name="Chen G."/>
            <person name="Hawes A."/>
            <person name="Holder M."/>
            <person name="Jhangiani S."/>
            <person name="Johnson A."/>
            <person name="Khan Z."/>
            <person name="Li Z."/>
            <person name="Liu W."/>
            <person name="Liu X."/>
            <person name="Perez L."/>
            <person name="Shen H."/>
            <person name="Wang Q."/>
            <person name="Watt J."/>
            <person name="Xi L."/>
            <person name="Xin Y."/>
            <person name="Zhou J."/>
            <person name="Deng J."/>
            <person name="Jiang H."/>
            <person name="Liu Y."/>
            <person name="Qu J."/>
            <person name="Song X.-Z."/>
            <person name="Zhang L."/>
            <person name="Villasana D."/>
            <person name="Johnson A."/>
            <person name="Liu J."/>
            <person name="Liyanage D."/>
            <person name="Lorensuhewa L."/>
            <person name="Robinson T."/>
            <person name="Song A."/>
            <person name="Song B.-B."/>
            <person name="Dinh H."/>
            <person name="Thornton R."/>
            <person name="Coyle M."/>
            <person name="Francisco L."/>
            <person name="Jackson L."/>
            <person name="Javaid M."/>
            <person name="Korchina V."/>
            <person name="Kovar C."/>
            <person name="Mata R."/>
            <person name="Mathew T."/>
            <person name="Ngo R."/>
            <person name="Nguyen L."/>
            <person name="Nguyen N."/>
            <person name="Okwuonu G."/>
            <person name="Ongeri F."/>
            <person name="Pham C."/>
            <person name="Simmons D."/>
            <person name="Wilczek-Boney K."/>
            <person name="Hale W."/>
            <person name="Jakkamsetti A."/>
            <person name="Pham P."/>
            <person name="Ruth R."/>
            <person name="San Lucas F."/>
            <person name="Warren J."/>
            <person name="Zhang J."/>
            <person name="Zhao Z."/>
            <person name="Zhou C."/>
            <person name="Zhu D."/>
            <person name="Lee S."/>
            <person name="Bess C."/>
            <person name="Blankenburg K."/>
            <person name="Forbes L."/>
            <person name="Fu Q."/>
            <person name="Gubbala S."/>
            <person name="Hirani K."/>
            <person name="Jayaseelan J.C."/>
            <person name="Lara F."/>
            <person name="Munidasa M."/>
            <person name="Palculict T."/>
            <person name="Patil S."/>
            <person name="Pu L.-L."/>
            <person name="Saada N."/>
            <person name="Tang L."/>
            <person name="Weissenberger G."/>
            <person name="Zhu Y."/>
            <person name="Hemphill L."/>
            <person name="Shang Y."/>
            <person name="Youmans B."/>
            <person name="Ayvaz T."/>
            <person name="Ross M."/>
            <person name="Santibanez J."/>
            <person name="Aqrawi P."/>
            <person name="Gross S."/>
            <person name="Joshi V."/>
            <person name="Fowler G."/>
            <person name="Nazareth L."/>
            <person name="Reid J."/>
            <person name="Worley K."/>
            <person name="Petrosino J."/>
            <person name="Highlander S."/>
            <person name="Gibbs R."/>
        </authorList>
    </citation>
    <scope>NUCLEOTIDE SEQUENCE [LARGE SCALE GENOMIC DNA]</scope>
    <source>
        <strain evidence="1">DSM 20601</strain>
    </source>
</reference>
<dbReference type="EMBL" id="ACCR02000005">
    <property type="protein sequence ID" value="EFI83756.1"/>
    <property type="molecule type" value="Genomic_DNA"/>
</dbReference>
<accession>D7V003</accession>
<evidence type="ECO:0000313" key="2">
    <source>
        <dbReference type="Proteomes" id="UP000010119"/>
    </source>
</evidence>
<keyword evidence="2" id="KW-1185">Reference proteome</keyword>
<dbReference type="HOGENOM" id="CLU_2770903_0_0_9"/>